<dbReference type="Pfam" id="PF12902">
    <property type="entry name" value="Ferritin-like"/>
    <property type="match status" value="1"/>
</dbReference>
<protein>
    <recommendedName>
        <fullName evidence="1">Iminophenyl-pyruvate dimer synthase domain-containing protein</fullName>
    </recommendedName>
</protein>
<dbReference type="PANTHER" id="PTHR34400:SF4">
    <property type="entry name" value="MEMBRANE PROTEIN"/>
    <property type="match status" value="1"/>
</dbReference>
<gene>
    <name evidence="2" type="ORF">BURPS1710A_A1986</name>
</gene>
<feature type="domain" description="Iminophenyl-pyruvate dimer synthase" evidence="1">
    <location>
        <begin position="20"/>
        <end position="227"/>
    </location>
</feature>
<dbReference type="AlphaFoldDB" id="A0A0E1VRS0"/>
<evidence type="ECO:0000259" key="1">
    <source>
        <dbReference type="Pfam" id="PF12902"/>
    </source>
</evidence>
<proteinExistence type="predicted"/>
<dbReference type="PANTHER" id="PTHR34400">
    <property type="match status" value="1"/>
</dbReference>
<organism evidence="2">
    <name type="scientific">Burkholderia pseudomallei 1710a</name>
    <dbReference type="NCBI Taxonomy" id="320371"/>
    <lineage>
        <taxon>Bacteria</taxon>
        <taxon>Pseudomonadati</taxon>
        <taxon>Pseudomonadota</taxon>
        <taxon>Betaproteobacteria</taxon>
        <taxon>Burkholderiales</taxon>
        <taxon>Burkholderiaceae</taxon>
        <taxon>Burkholderia</taxon>
        <taxon>pseudomallei group</taxon>
    </lineage>
</organism>
<dbReference type="InterPro" id="IPR026820">
    <property type="entry name" value="VioB/RebD_dom"/>
</dbReference>
<dbReference type="Proteomes" id="UP000001812">
    <property type="component" value="Chromosome II"/>
</dbReference>
<dbReference type="InterPro" id="IPR012347">
    <property type="entry name" value="Ferritin-like"/>
</dbReference>
<dbReference type="EMBL" id="CM000833">
    <property type="protein sequence ID" value="EET03553.1"/>
    <property type="molecule type" value="Genomic_DNA"/>
</dbReference>
<dbReference type="InterPro" id="IPR009078">
    <property type="entry name" value="Ferritin-like_SF"/>
</dbReference>
<dbReference type="Gene3D" id="1.20.1260.10">
    <property type="match status" value="1"/>
</dbReference>
<evidence type="ECO:0000313" key="2">
    <source>
        <dbReference type="EMBL" id="EET03553.1"/>
    </source>
</evidence>
<name>A0A0E1VRS0_BURPE</name>
<sequence>MNPNTVPPAARDVAWIKHALQTAIELEYSTLPLYLSAMFSLEIQNYTAYNAIRSIAMEEMVHMAIAANLLAALGGSPQFKPIQIAYPTTGLPGGAEPDLHVGLARYSKPQLKNFLRIETPGFLLRQLGRDEGYPTIAAFYESIRSAIARNANAVRAAVQAGGPANQVGDDIGFTTVTYKPGVDPVESFDAGIGEILQQGEGSGRGDVFAGNPFEDEESHYARFAELYYGARYQAPSPPVDFNPKNEPLFFGGPAIAAPVVVNTLAVPRDGYARILALDPERDTVESDLNAFDSGFSKILSTLDAVWNGPSSTSWKTLGAAVHGMVDLRVLSCFNIMRHAVPAAAVSQLAELYPDEIGFLRTYTDLSKPVFYGPRFVNVNGKQAS</sequence>
<dbReference type="SUPFAM" id="SSF47240">
    <property type="entry name" value="Ferritin-like"/>
    <property type="match status" value="1"/>
</dbReference>
<accession>A0A0E1VRS0</accession>
<dbReference type="HOGENOM" id="CLU_043311_0_0_4"/>
<reference evidence="2" key="1">
    <citation type="submission" date="2009-05" db="EMBL/GenBank/DDBJ databases">
        <authorList>
            <person name="Harkins D.M."/>
            <person name="DeShazer D."/>
            <person name="Woods D.E."/>
            <person name="Brinkac L.M."/>
            <person name="Brown K.A."/>
            <person name="Hung G.C."/>
            <person name="Tuanyok A."/>
            <person name="Zhang B."/>
            <person name="Nierman W.C."/>
        </authorList>
    </citation>
    <scope>NUCLEOTIDE SEQUENCE [LARGE SCALE GENOMIC DNA]</scope>
    <source>
        <strain evidence="2">1710a</strain>
    </source>
</reference>
<dbReference type="RefSeq" id="WP_004529218.1">
    <property type="nucleotide sequence ID" value="NZ_CM000833.1"/>
</dbReference>